<evidence type="ECO:0000313" key="6">
    <source>
        <dbReference type="EMBL" id="MVN23250.1"/>
    </source>
</evidence>
<dbReference type="RefSeq" id="WP_157569315.1">
    <property type="nucleotide sequence ID" value="NZ_WPIK01000020.1"/>
</dbReference>
<keyword evidence="2" id="KW-0479">Metal-binding</keyword>
<dbReference type="GO" id="GO:0046872">
    <property type="term" value="F:metal ion binding"/>
    <property type="evidence" value="ECO:0007669"/>
    <property type="project" value="UniProtKB-KW"/>
</dbReference>
<feature type="domain" description="Rieske" evidence="5">
    <location>
        <begin position="101"/>
        <end position="137"/>
    </location>
</feature>
<evidence type="ECO:0000259" key="5">
    <source>
        <dbReference type="PROSITE" id="PS51296"/>
    </source>
</evidence>
<dbReference type="InterPro" id="IPR036922">
    <property type="entry name" value="Rieske_2Fe-2S_sf"/>
</dbReference>
<protein>
    <recommendedName>
        <fullName evidence="5">Rieske domain-containing protein</fullName>
    </recommendedName>
</protein>
<evidence type="ECO:0000313" key="7">
    <source>
        <dbReference type="Proteomes" id="UP000462014"/>
    </source>
</evidence>
<keyword evidence="3" id="KW-0408">Iron</keyword>
<evidence type="ECO:0000256" key="3">
    <source>
        <dbReference type="ARBA" id="ARBA00023004"/>
    </source>
</evidence>
<keyword evidence="4" id="KW-0411">Iron-sulfur</keyword>
<reference evidence="6 7" key="1">
    <citation type="submission" date="2019-12" db="EMBL/GenBank/DDBJ databases">
        <title>Mucilaginibacter sp. HMF7410 genome sequencing and assembly.</title>
        <authorList>
            <person name="Kang H."/>
            <person name="Cha I."/>
            <person name="Kim H."/>
            <person name="Joh K."/>
        </authorList>
    </citation>
    <scope>NUCLEOTIDE SEQUENCE [LARGE SCALE GENOMIC DNA]</scope>
    <source>
        <strain evidence="6 7">HMF7410</strain>
    </source>
</reference>
<evidence type="ECO:0000256" key="2">
    <source>
        <dbReference type="ARBA" id="ARBA00022723"/>
    </source>
</evidence>
<dbReference type="Proteomes" id="UP000462014">
    <property type="component" value="Unassembled WGS sequence"/>
</dbReference>
<keyword evidence="1" id="KW-0001">2Fe-2S</keyword>
<comment type="caution">
    <text evidence="6">The sequence shown here is derived from an EMBL/GenBank/DDBJ whole genome shotgun (WGS) entry which is preliminary data.</text>
</comment>
<dbReference type="EMBL" id="WPIK01000020">
    <property type="protein sequence ID" value="MVN23250.1"/>
    <property type="molecule type" value="Genomic_DNA"/>
</dbReference>
<dbReference type="GO" id="GO:0051537">
    <property type="term" value="F:2 iron, 2 sulfur cluster binding"/>
    <property type="evidence" value="ECO:0007669"/>
    <property type="project" value="UniProtKB-KW"/>
</dbReference>
<dbReference type="AlphaFoldDB" id="A0A7K1T1T6"/>
<dbReference type="PROSITE" id="PS51296">
    <property type="entry name" value="RIESKE"/>
    <property type="match status" value="1"/>
</dbReference>
<gene>
    <name evidence="6" type="ORF">GO621_17135</name>
</gene>
<name>A0A7K1T1T6_9SPHI</name>
<accession>A0A7K1T1T6</accession>
<dbReference type="InterPro" id="IPR017941">
    <property type="entry name" value="Rieske_2Fe-2S"/>
</dbReference>
<organism evidence="6 7">
    <name type="scientific">Mucilaginibacter arboris</name>
    <dbReference type="NCBI Taxonomy" id="2682090"/>
    <lineage>
        <taxon>Bacteria</taxon>
        <taxon>Pseudomonadati</taxon>
        <taxon>Bacteroidota</taxon>
        <taxon>Sphingobacteriia</taxon>
        <taxon>Sphingobacteriales</taxon>
        <taxon>Sphingobacteriaceae</taxon>
        <taxon>Mucilaginibacter</taxon>
    </lineage>
</organism>
<dbReference type="Gene3D" id="2.102.10.10">
    <property type="entry name" value="Rieske [2Fe-2S] iron-sulphur domain"/>
    <property type="match status" value="1"/>
</dbReference>
<evidence type="ECO:0000256" key="4">
    <source>
        <dbReference type="ARBA" id="ARBA00023014"/>
    </source>
</evidence>
<evidence type="ECO:0000256" key="1">
    <source>
        <dbReference type="ARBA" id="ARBA00022714"/>
    </source>
</evidence>
<keyword evidence="7" id="KW-1185">Reference proteome</keyword>
<proteinExistence type="predicted"/>
<sequence length="139" mass="14906">MIKKIAPILLLCLVFLSCGKTNQGTIPYVQVNFSAPLSDPRLSRLSVVGGAVTIDGYGLCGLIIYHSPTTGYVAYDRCSSYMPENRCAVTLDSPTLTATDPCSGSKFSLDDGSPVKAPATRYLRSYSVNVSINQIFVSN</sequence>
<dbReference type="PROSITE" id="PS51257">
    <property type="entry name" value="PROKAR_LIPOPROTEIN"/>
    <property type="match status" value="1"/>
</dbReference>